<protein>
    <submittedName>
        <fullName evidence="2">Tail tube protein</fullName>
    </submittedName>
</protein>
<evidence type="ECO:0000313" key="3">
    <source>
        <dbReference type="Proteomes" id="UP000325277"/>
    </source>
</evidence>
<name>A0A5B9N6T8_9CAUD</name>
<dbReference type="InterPro" id="IPR003343">
    <property type="entry name" value="Big_2"/>
</dbReference>
<feature type="domain" description="BIG2" evidence="1">
    <location>
        <begin position="63"/>
        <end position="140"/>
    </location>
</feature>
<evidence type="ECO:0000259" key="1">
    <source>
        <dbReference type="SMART" id="SM00635"/>
    </source>
</evidence>
<proteinExistence type="predicted"/>
<dbReference type="SMART" id="SM00635">
    <property type="entry name" value="BID_2"/>
    <property type="match status" value="1"/>
</dbReference>
<evidence type="ECO:0000313" key="2">
    <source>
        <dbReference type="EMBL" id="QEG09768.1"/>
    </source>
</evidence>
<accession>A0A5B9N6T8</accession>
<organism evidence="2 3">
    <name type="scientific">Stenotrophomonas phage Ponderosa</name>
    <dbReference type="NCBI Taxonomy" id="2591103"/>
    <lineage>
        <taxon>Viruses</taxon>
        <taxon>Duplodnaviria</taxon>
        <taxon>Heunggongvirae</taxon>
        <taxon>Uroviricota</taxon>
        <taxon>Caudoviricetes</taxon>
        <taxon>Autographivirales</taxon>
        <taxon>Autonotataviridae</taxon>
        <taxon>Gujervirinae</taxon>
        <taxon>Ponderosavirus</taxon>
        <taxon>Ponderosavirus ponderosa</taxon>
    </lineage>
</organism>
<dbReference type="SUPFAM" id="SSF49373">
    <property type="entry name" value="Invasin/intimin cell-adhesion fragments"/>
    <property type="match status" value="1"/>
</dbReference>
<dbReference type="Proteomes" id="UP000325277">
    <property type="component" value="Segment"/>
</dbReference>
<reference evidence="3" key="1">
    <citation type="submission" date="2019-05" db="EMBL/GenBank/DDBJ databases">
        <title>The Complete Genome of Stenotrophomonas maltophilia Podophage Ponderosa.</title>
        <authorList>
            <person name="Marquez A."/>
            <person name="Newkirk H."/>
            <person name="Moreland R."/>
            <person name="Gonzalez C."/>
            <person name="Liu M."/>
            <person name="Ramsey J."/>
        </authorList>
    </citation>
    <scope>NUCLEOTIDE SEQUENCE [LARGE SCALE GENOMIC DNA]</scope>
</reference>
<sequence>MNVVDFHDYTQFYSRSNALRRELSEFTRYFGLYGANLDAAIAAFEADAKAVVDYLKAQKPPVLVTGVTIAPKTASVEVGKTVKLTSTVAPADAANKKVSYASSDATKATVAADGTVTGVAVGSATITVTTEDGAKKDTSVVTVTPPAD</sequence>
<dbReference type="Pfam" id="PF02368">
    <property type="entry name" value="Big_2"/>
    <property type="match status" value="1"/>
</dbReference>
<dbReference type="EMBL" id="MK903280">
    <property type="protein sequence ID" value="QEG09768.1"/>
    <property type="molecule type" value="Genomic_DNA"/>
</dbReference>
<keyword evidence="3" id="KW-1185">Reference proteome</keyword>
<dbReference type="InterPro" id="IPR008964">
    <property type="entry name" value="Invasin/intimin_cell_adhesion"/>
</dbReference>
<dbReference type="Gene3D" id="2.60.40.1080">
    <property type="match status" value="1"/>
</dbReference>
<gene>
    <name evidence="2" type="ORF">CPT_Ponderosa_051</name>
</gene>